<organism evidence="2">
    <name type="scientific">Leptosphaeria maculans (strain JN3 / isolate v23.1.3 / race Av1-4-5-6-7-8)</name>
    <name type="common">Blackleg fungus</name>
    <name type="synonym">Phoma lingam</name>
    <dbReference type="NCBI Taxonomy" id="985895"/>
    <lineage>
        <taxon>Eukaryota</taxon>
        <taxon>Fungi</taxon>
        <taxon>Dikarya</taxon>
        <taxon>Ascomycota</taxon>
        <taxon>Pezizomycotina</taxon>
        <taxon>Dothideomycetes</taxon>
        <taxon>Pleosporomycetidae</taxon>
        <taxon>Pleosporales</taxon>
        <taxon>Pleosporineae</taxon>
        <taxon>Leptosphaeriaceae</taxon>
        <taxon>Plenodomus</taxon>
        <taxon>Plenodomus lingam/Leptosphaeria maculans species complex</taxon>
    </lineage>
</organism>
<dbReference type="EMBL" id="FP929138">
    <property type="protein sequence ID" value="CBY00189.1"/>
    <property type="molecule type" value="Genomic_DNA"/>
</dbReference>
<dbReference type="Proteomes" id="UP000002668">
    <property type="component" value="Genome"/>
</dbReference>
<dbReference type="VEuPathDB" id="FungiDB:LEMA_uP013190.1"/>
<name>E5A948_LEPMJ</name>
<sequence length="61" mass="6929">MYRRPPPLILRARLRSSASLVPAHSAACTCHLQQMHLPPATMHLPRGAGGDFYMFKIWKSR</sequence>
<dbReference type="InParanoid" id="E5A948"/>
<reference evidence="2" key="1">
    <citation type="journal article" date="2011" name="Nat. Commun.">
        <title>Effector diversification within compartments of the Leptosphaeria maculans genome affected by Repeat-Induced Point mutations.</title>
        <authorList>
            <person name="Rouxel T."/>
            <person name="Grandaubert J."/>
            <person name="Hane J.K."/>
            <person name="Hoede C."/>
            <person name="van de Wouw A.P."/>
            <person name="Couloux A."/>
            <person name="Dominguez V."/>
            <person name="Anthouard V."/>
            <person name="Bally P."/>
            <person name="Bourras S."/>
            <person name="Cozijnsen A.J."/>
            <person name="Ciuffetti L.M."/>
            <person name="Degrave A."/>
            <person name="Dilmaghani A."/>
            <person name="Duret L."/>
            <person name="Fudal I."/>
            <person name="Goodwin S.B."/>
            <person name="Gout L."/>
            <person name="Glaser N."/>
            <person name="Linglin J."/>
            <person name="Kema G.H.J."/>
            <person name="Lapalu N."/>
            <person name="Lawrence C.B."/>
            <person name="May K."/>
            <person name="Meyer M."/>
            <person name="Ollivier B."/>
            <person name="Poulain J."/>
            <person name="Schoch C.L."/>
            <person name="Simon A."/>
            <person name="Spatafora J.W."/>
            <person name="Stachowiak A."/>
            <person name="Turgeon B.G."/>
            <person name="Tyler B.M."/>
            <person name="Vincent D."/>
            <person name="Weissenbach J."/>
            <person name="Amselem J."/>
            <person name="Quesneville H."/>
            <person name="Oliver R.P."/>
            <person name="Wincker P."/>
            <person name="Balesdent M.-H."/>
            <person name="Howlett B.J."/>
        </authorList>
    </citation>
    <scope>NUCLEOTIDE SEQUENCE [LARGE SCALE GENOMIC DNA]</scope>
    <source>
        <strain evidence="2">JN3 / isolate v23.1.3 / race Av1-4-5-6-7-8</strain>
    </source>
</reference>
<dbReference type="AlphaFoldDB" id="E5A948"/>
<dbReference type="HOGENOM" id="CLU_2923085_0_0_1"/>
<accession>E5A948</accession>
<keyword evidence="2" id="KW-1185">Reference proteome</keyword>
<gene>
    <name evidence="1" type="ORF">LEMA_uP013190.1</name>
</gene>
<protein>
    <submittedName>
        <fullName evidence="1">Predicted protein</fullName>
    </submittedName>
</protein>
<dbReference type="RefSeq" id="XP_003843668.1">
    <property type="nucleotide sequence ID" value="XM_003843620.1"/>
</dbReference>
<proteinExistence type="predicted"/>
<dbReference type="GeneID" id="13290320"/>
<evidence type="ECO:0000313" key="1">
    <source>
        <dbReference type="EMBL" id="CBY00189.1"/>
    </source>
</evidence>
<evidence type="ECO:0000313" key="2">
    <source>
        <dbReference type="Proteomes" id="UP000002668"/>
    </source>
</evidence>